<organism evidence="1">
    <name type="scientific">Metalysinibacillus saudimassiliensis</name>
    <dbReference type="NCBI Taxonomy" id="1461583"/>
    <lineage>
        <taxon>Bacteria</taxon>
        <taxon>Bacillati</taxon>
        <taxon>Bacillota</taxon>
        <taxon>Bacilli</taxon>
        <taxon>Bacillales</taxon>
        <taxon>Caryophanaceae</taxon>
        <taxon>Metalysinibacillus</taxon>
    </lineage>
</organism>
<name>A0A078M6D7_9BACL</name>
<evidence type="ECO:0000313" key="1">
    <source>
        <dbReference type="EMBL" id="CEA00201.1"/>
    </source>
</evidence>
<accession>A0A078M6D7</accession>
<evidence type="ECO:0008006" key="2">
    <source>
        <dbReference type="Google" id="ProtNLM"/>
    </source>
</evidence>
<reference evidence="1" key="1">
    <citation type="submission" date="2014-07" db="EMBL/GenBank/DDBJ databases">
        <authorList>
            <person name="Urmite Genomes Urmite Genomes"/>
        </authorList>
    </citation>
    <scope>NUCLEOTIDE SEQUENCE</scope>
    <source>
        <strain evidence="1">13S34_air</strain>
    </source>
</reference>
<dbReference type="PATRIC" id="fig|1461583.4.peg.483"/>
<dbReference type="PROSITE" id="PS51257">
    <property type="entry name" value="PROKAR_LIPOPROTEIN"/>
    <property type="match status" value="1"/>
</dbReference>
<gene>
    <name evidence="1" type="ORF">BN1050_00513</name>
</gene>
<dbReference type="EMBL" id="LN483073">
    <property type="protein sequence ID" value="CEA00201.1"/>
    <property type="molecule type" value="Genomic_DNA"/>
</dbReference>
<proteinExistence type="predicted"/>
<dbReference type="HOGENOM" id="CLU_1872911_0_0_9"/>
<protein>
    <recommendedName>
        <fullName evidence="2">Lipoprotein</fullName>
    </recommendedName>
</protein>
<dbReference type="AlphaFoldDB" id="A0A078M6D7"/>
<sequence length="136" mass="14856">MKRWLVVVIFVLTGCHVGDYSEGTATYTLTSDHWQLLNHEVTLHEQKLTTGNGTLHFTGEGEPRGVSYLVHMRVGELDHTTNAGNSYPVLGAVTGAPYLVDGKPMSLADIGALHVTVVWEDADGIHEEILQCDEQA</sequence>